<gene>
    <name evidence="1" type="primary">Dvir\GJ27092</name>
    <name evidence="1" type="ORF">Dvir_GJ27092</name>
</gene>
<evidence type="ECO:0000313" key="1">
    <source>
        <dbReference type="EMBL" id="KRF85689.1"/>
    </source>
</evidence>
<dbReference type="InParanoid" id="A0A0Q9WLR6"/>
<accession>A0A0Q9WLR6</accession>
<dbReference type="KEGG" id="dvi:26531862"/>
<protein>
    <submittedName>
        <fullName evidence="1">Uncharacterized protein</fullName>
    </submittedName>
</protein>
<dbReference type="OrthoDB" id="7828865at2759"/>
<dbReference type="Proteomes" id="UP000008792">
    <property type="component" value="Unassembled WGS sequence"/>
</dbReference>
<dbReference type="STRING" id="7244.A0A0Q9WLR6"/>
<evidence type="ECO:0000313" key="2">
    <source>
        <dbReference type="Proteomes" id="UP000008792"/>
    </source>
</evidence>
<keyword evidence="2" id="KW-1185">Reference proteome</keyword>
<name>A0A0Q9WLR6_DROVI</name>
<reference evidence="1 2" key="1">
    <citation type="journal article" date="2007" name="Nature">
        <title>Evolution of genes and genomes on the Drosophila phylogeny.</title>
        <authorList>
            <consortium name="Drosophila 12 Genomes Consortium"/>
            <person name="Clark A.G."/>
            <person name="Eisen M.B."/>
            <person name="Smith D.R."/>
            <person name="Bergman C.M."/>
            <person name="Oliver B."/>
            <person name="Markow T.A."/>
            <person name="Kaufman T.C."/>
            <person name="Kellis M."/>
            <person name="Gelbart W."/>
            <person name="Iyer V.N."/>
            <person name="Pollard D.A."/>
            <person name="Sackton T.B."/>
            <person name="Larracuente A.M."/>
            <person name="Singh N.D."/>
            <person name="Abad J.P."/>
            <person name="Abt D.N."/>
            <person name="Adryan B."/>
            <person name="Aguade M."/>
            <person name="Akashi H."/>
            <person name="Anderson W.W."/>
            <person name="Aquadro C.F."/>
            <person name="Ardell D.H."/>
            <person name="Arguello R."/>
            <person name="Artieri C.G."/>
            <person name="Barbash D.A."/>
            <person name="Barker D."/>
            <person name="Barsanti P."/>
            <person name="Batterham P."/>
            <person name="Batzoglou S."/>
            <person name="Begun D."/>
            <person name="Bhutkar A."/>
            <person name="Blanco E."/>
            <person name="Bosak S.A."/>
            <person name="Bradley R.K."/>
            <person name="Brand A.D."/>
            <person name="Brent M.R."/>
            <person name="Brooks A.N."/>
            <person name="Brown R.H."/>
            <person name="Butlin R.K."/>
            <person name="Caggese C."/>
            <person name="Calvi B.R."/>
            <person name="Bernardo de Carvalho A."/>
            <person name="Caspi A."/>
            <person name="Castrezana S."/>
            <person name="Celniker S.E."/>
            <person name="Chang J.L."/>
            <person name="Chapple C."/>
            <person name="Chatterji S."/>
            <person name="Chinwalla A."/>
            <person name="Civetta A."/>
            <person name="Clifton S.W."/>
            <person name="Comeron J.M."/>
            <person name="Costello J.C."/>
            <person name="Coyne J.A."/>
            <person name="Daub J."/>
            <person name="David R.G."/>
            <person name="Delcher A.L."/>
            <person name="Delehaunty K."/>
            <person name="Do C.B."/>
            <person name="Ebling H."/>
            <person name="Edwards K."/>
            <person name="Eickbush T."/>
            <person name="Evans J.D."/>
            <person name="Filipski A."/>
            <person name="Findeiss S."/>
            <person name="Freyhult E."/>
            <person name="Fulton L."/>
            <person name="Fulton R."/>
            <person name="Garcia A.C."/>
            <person name="Gardiner A."/>
            <person name="Garfield D.A."/>
            <person name="Garvin B.E."/>
            <person name="Gibson G."/>
            <person name="Gilbert D."/>
            <person name="Gnerre S."/>
            <person name="Godfrey J."/>
            <person name="Good R."/>
            <person name="Gotea V."/>
            <person name="Gravely B."/>
            <person name="Greenberg A.J."/>
            <person name="Griffiths-Jones S."/>
            <person name="Gross S."/>
            <person name="Guigo R."/>
            <person name="Gustafson E.A."/>
            <person name="Haerty W."/>
            <person name="Hahn M.W."/>
            <person name="Halligan D.L."/>
            <person name="Halpern A.L."/>
            <person name="Halter G.M."/>
            <person name="Han M.V."/>
            <person name="Heger A."/>
            <person name="Hillier L."/>
            <person name="Hinrichs A.S."/>
            <person name="Holmes I."/>
            <person name="Hoskins R.A."/>
            <person name="Hubisz M.J."/>
            <person name="Hultmark D."/>
            <person name="Huntley M.A."/>
            <person name="Jaffe D.B."/>
            <person name="Jagadeeshan S."/>
            <person name="Jeck W.R."/>
            <person name="Johnson J."/>
            <person name="Jones C.D."/>
            <person name="Jordan W.C."/>
            <person name="Karpen G.H."/>
            <person name="Kataoka E."/>
            <person name="Keightley P.D."/>
            <person name="Kheradpour P."/>
            <person name="Kirkness E.F."/>
            <person name="Koerich L.B."/>
            <person name="Kristiansen K."/>
            <person name="Kudrna D."/>
            <person name="Kulathinal R.J."/>
            <person name="Kumar S."/>
            <person name="Kwok R."/>
            <person name="Lander E."/>
            <person name="Langley C.H."/>
            <person name="Lapoint R."/>
            <person name="Lazzaro B.P."/>
            <person name="Lee S.J."/>
            <person name="Levesque L."/>
            <person name="Li R."/>
            <person name="Lin C.F."/>
            <person name="Lin M.F."/>
            <person name="Lindblad-Toh K."/>
            <person name="Llopart A."/>
            <person name="Long M."/>
            <person name="Low L."/>
            <person name="Lozovsky E."/>
            <person name="Lu J."/>
            <person name="Luo M."/>
            <person name="Machado C.A."/>
            <person name="Makalowski W."/>
            <person name="Marzo M."/>
            <person name="Matsuda M."/>
            <person name="Matzkin L."/>
            <person name="McAllister B."/>
            <person name="McBride C.S."/>
            <person name="McKernan B."/>
            <person name="McKernan K."/>
            <person name="Mendez-Lago M."/>
            <person name="Minx P."/>
            <person name="Mollenhauer M.U."/>
            <person name="Montooth K."/>
            <person name="Mount S.M."/>
            <person name="Mu X."/>
            <person name="Myers E."/>
            <person name="Negre B."/>
            <person name="Newfeld S."/>
            <person name="Nielsen R."/>
            <person name="Noor M.A."/>
            <person name="O'Grady P."/>
            <person name="Pachter L."/>
            <person name="Papaceit M."/>
            <person name="Parisi M.J."/>
            <person name="Parisi M."/>
            <person name="Parts L."/>
            <person name="Pedersen J.S."/>
            <person name="Pesole G."/>
            <person name="Phillippy A.M."/>
            <person name="Ponting C.P."/>
            <person name="Pop M."/>
            <person name="Porcelli D."/>
            <person name="Powell J.R."/>
            <person name="Prohaska S."/>
            <person name="Pruitt K."/>
            <person name="Puig M."/>
            <person name="Quesneville H."/>
            <person name="Ram K.R."/>
            <person name="Rand D."/>
            <person name="Rasmussen M.D."/>
            <person name="Reed L.K."/>
            <person name="Reenan R."/>
            <person name="Reily A."/>
            <person name="Remington K.A."/>
            <person name="Rieger T.T."/>
            <person name="Ritchie M.G."/>
            <person name="Robin C."/>
            <person name="Rogers Y.H."/>
            <person name="Rohde C."/>
            <person name="Rozas J."/>
            <person name="Rubenfield M.J."/>
            <person name="Ruiz A."/>
            <person name="Russo S."/>
            <person name="Salzberg S.L."/>
            <person name="Sanchez-Gracia A."/>
            <person name="Saranga D.J."/>
            <person name="Sato H."/>
            <person name="Schaeffer S.W."/>
            <person name="Schatz M.C."/>
            <person name="Schlenke T."/>
            <person name="Schwartz R."/>
            <person name="Segarra C."/>
            <person name="Singh R.S."/>
            <person name="Sirot L."/>
            <person name="Sirota M."/>
            <person name="Sisneros N.B."/>
            <person name="Smith C.D."/>
            <person name="Smith T.F."/>
            <person name="Spieth J."/>
            <person name="Stage D.E."/>
            <person name="Stark A."/>
            <person name="Stephan W."/>
            <person name="Strausberg R.L."/>
            <person name="Strempel S."/>
            <person name="Sturgill D."/>
            <person name="Sutton G."/>
            <person name="Sutton G.G."/>
            <person name="Tao W."/>
            <person name="Teichmann S."/>
            <person name="Tobari Y.N."/>
            <person name="Tomimura Y."/>
            <person name="Tsolas J.M."/>
            <person name="Valente V.L."/>
            <person name="Venter E."/>
            <person name="Venter J.C."/>
            <person name="Vicario S."/>
            <person name="Vieira F.G."/>
            <person name="Vilella A.J."/>
            <person name="Villasante A."/>
            <person name="Walenz B."/>
            <person name="Wang J."/>
            <person name="Wasserman M."/>
            <person name="Watts T."/>
            <person name="Wilson D."/>
            <person name="Wilson R.K."/>
            <person name="Wing R.A."/>
            <person name="Wolfner M.F."/>
            <person name="Wong A."/>
            <person name="Wong G.K."/>
            <person name="Wu C.I."/>
            <person name="Wu G."/>
            <person name="Yamamoto D."/>
            <person name="Yang H.P."/>
            <person name="Yang S.P."/>
            <person name="Yorke J.A."/>
            <person name="Yoshida K."/>
            <person name="Zdobnov E."/>
            <person name="Zhang P."/>
            <person name="Zhang Y."/>
            <person name="Zimin A.V."/>
            <person name="Baldwin J."/>
            <person name="Abdouelleil A."/>
            <person name="Abdulkadir J."/>
            <person name="Abebe A."/>
            <person name="Abera B."/>
            <person name="Abreu J."/>
            <person name="Acer S.C."/>
            <person name="Aftuck L."/>
            <person name="Alexander A."/>
            <person name="An P."/>
            <person name="Anderson E."/>
            <person name="Anderson S."/>
            <person name="Arachi H."/>
            <person name="Azer M."/>
            <person name="Bachantsang P."/>
            <person name="Barry A."/>
            <person name="Bayul T."/>
            <person name="Berlin A."/>
            <person name="Bessette D."/>
            <person name="Bloom T."/>
            <person name="Blye J."/>
            <person name="Boguslavskiy L."/>
            <person name="Bonnet C."/>
            <person name="Boukhgalter B."/>
            <person name="Bourzgui I."/>
            <person name="Brown A."/>
            <person name="Cahill P."/>
            <person name="Channer S."/>
            <person name="Cheshatsang Y."/>
            <person name="Chuda L."/>
            <person name="Citroen M."/>
            <person name="Collymore A."/>
            <person name="Cooke P."/>
            <person name="Costello M."/>
            <person name="D'Aco K."/>
            <person name="Daza R."/>
            <person name="De Haan G."/>
            <person name="DeGray S."/>
            <person name="DeMaso C."/>
            <person name="Dhargay N."/>
            <person name="Dooley K."/>
            <person name="Dooley E."/>
            <person name="Doricent M."/>
            <person name="Dorje P."/>
            <person name="Dorjee K."/>
            <person name="Dupes A."/>
            <person name="Elong R."/>
            <person name="Falk J."/>
            <person name="Farina A."/>
            <person name="Faro S."/>
            <person name="Ferguson D."/>
            <person name="Fisher S."/>
            <person name="Foley C.D."/>
            <person name="Franke A."/>
            <person name="Friedrich D."/>
            <person name="Gadbois L."/>
            <person name="Gearin G."/>
            <person name="Gearin C.R."/>
            <person name="Giannoukos G."/>
            <person name="Goode T."/>
            <person name="Graham J."/>
            <person name="Grandbois E."/>
            <person name="Grewal S."/>
            <person name="Gyaltsen K."/>
            <person name="Hafez N."/>
            <person name="Hagos B."/>
            <person name="Hall J."/>
            <person name="Henson C."/>
            <person name="Hollinger A."/>
            <person name="Honan T."/>
            <person name="Huard M.D."/>
            <person name="Hughes L."/>
            <person name="Hurhula B."/>
            <person name="Husby M.E."/>
            <person name="Kamat A."/>
            <person name="Kanga B."/>
            <person name="Kashin S."/>
            <person name="Khazanovich D."/>
            <person name="Kisner P."/>
            <person name="Lance K."/>
            <person name="Lara M."/>
            <person name="Lee W."/>
            <person name="Lennon N."/>
            <person name="Letendre F."/>
            <person name="LeVine R."/>
            <person name="Lipovsky A."/>
            <person name="Liu X."/>
            <person name="Liu J."/>
            <person name="Liu S."/>
            <person name="Lokyitsang T."/>
            <person name="Lokyitsang Y."/>
            <person name="Lubonja R."/>
            <person name="Lui A."/>
            <person name="MacDonald P."/>
            <person name="Magnisalis V."/>
            <person name="Maru K."/>
            <person name="Matthews C."/>
            <person name="McCusker W."/>
            <person name="McDonough S."/>
            <person name="Mehta T."/>
            <person name="Meldrim J."/>
            <person name="Meneus L."/>
            <person name="Mihai O."/>
            <person name="Mihalev A."/>
            <person name="Mihova T."/>
            <person name="Mittelman R."/>
            <person name="Mlenga V."/>
            <person name="Montmayeur A."/>
            <person name="Mulrain L."/>
            <person name="Navidi A."/>
            <person name="Naylor J."/>
            <person name="Negash T."/>
            <person name="Nguyen T."/>
            <person name="Nguyen N."/>
            <person name="Nicol R."/>
            <person name="Norbu C."/>
            <person name="Norbu N."/>
            <person name="Novod N."/>
            <person name="O'Neill B."/>
            <person name="Osman S."/>
            <person name="Markiewicz E."/>
            <person name="Oyono O.L."/>
            <person name="Patti C."/>
            <person name="Phunkhang P."/>
            <person name="Pierre F."/>
            <person name="Priest M."/>
            <person name="Raghuraman S."/>
            <person name="Rege F."/>
            <person name="Reyes R."/>
            <person name="Rise C."/>
            <person name="Rogov P."/>
            <person name="Ross K."/>
            <person name="Ryan E."/>
            <person name="Settipalli S."/>
            <person name="Shea T."/>
            <person name="Sherpa N."/>
            <person name="Shi L."/>
            <person name="Shih D."/>
            <person name="Sparrow T."/>
            <person name="Spaulding J."/>
            <person name="Stalker J."/>
            <person name="Stange-Thomann N."/>
            <person name="Stavropoulos S."/>
            <person name="Stone C."/>
            <person name="Strader C."/>
            <person name="Tesfaye S."/>
            <person name="Thomson T."/>
            <person name="Thoulutsang Y."/>
            <person name="Thoulutsang D."/>
            <person name="Topham K."/>
            <person name="Topping I."/>
            <person name="Tsamla T."/>
            <person name="Vassiliev H."/>
            <person name="Vo A."/>
            <person name="Wangchuk T."/>
            <person name="Wangdi T."/>
            <person name="Weiand M."/>
            <person name="Wilkinson J."/>
            <person name="Wilson A."/>
            <person name="Yadav S."/>
            <person name="Young G."/>
            <person name="Yu Q."/>
            <person name="Zembek L."/>
            <person name="Zhong D."/>
            <person name="Zimmer A."/>
            <person name="Zwirko Z."/>
            <person name="Jaffe D.B."/>
            <person name="Alvarez P."/>
            <person name="Brockman W."/>
            <person name="Butler J."/>
            <person name="Chin C."/>
            <person name="Gnerre S."/>
            <person name="Grabherr M."/>
            <person name="Kleber M."/>
            <person name="Mauceli E."/>
            <person name="MacCallum I."/>
        </authorList>
    </citation>
    <scope>NUCLEOTIDE SEQUENCE [LARGE SCALE GENOMIC DNA]</scope>
    <source>
        <strain evidence="2">Tucson 15010-1051.87</strain>
    </source>
</reference>
<dbReference type="EMBL" id="CH940659">
    <property type="protein sequence ID" value="KRF85689.1"/>
    <property type="molecule type" value="Genomic_DNA"/>
</dbReference>
<proteinExistence type="predicted"/>
<sequence length="179" mass="20647">MANSKIIQTENNTYKISVYQIWVLLYTTHIGVWAEPDVAYELTERVSRQLKEIANSSGSGYGNTTRHPVFDYRFVAQQDYDNAIKRGFYFAYRMPDWTSEFLKHTKEILDENELKKGTNDIHRSRNNHLSLASEGNALGRRIDIVCNPDEYSPVNIKSNRSIKLPKIKDDVTCGKRVLA</sequence>
<organism evidence="1 2">
    <name type="scientific">Drosophila virilis</name>
    <name type="common">Fruit fly</name>
    <dbReference type="NCBI Taxonomy" id="7244"/>
    <lineage>
        <taxon>Eukaryota</taxon>
        <taxon>Metazoa</taxon>
        <taxon>Ecdysozoa</taxon>
        <taxon>Arthropoda</taxon>
        <taxon>Hexapoda</taxon>
        <taxon>Insecta</taxon>
        <taxon>Pterygota</taxon>
        <taxon>Neoptera</taxon>
        <taxon>Endopterygota</taxon>
        <taxon>Diptera</taxon>
        <taxon>Brachycera</taxon>
        <taxon>Muscomorpha</taxon>
        <taxon>Ephydroidea</taxon>
        <taxon>Drosophilidae</taxon>
        <taxon>Drosophila</taxon>
    </lineage>
</organism>
<dbReference type="AlphaFoldDB" id="A0A0Q9WLR6"/>
<dbReference type="FunCoup" id="A0A0Q9WLR6">
    <property type="interactions" value="2"/>
</dbReference>